<protein>
    <submittedName>
        <fullName evidence="1">Uncharacterized protein</fullName>
    </submittedName>
</protein>
<comment type="caution">
    <text evidence="1">The sequence shown here is derived from an EMBL/GenBank/DDBJ whole genome shotgun (WGS) entry which is preliminary data.</text>
</comment>
<evidence type="ECO:0000313" key="1">
    <source>
        <dbReference type="EMBL" id="GEB55854.1"/>
    </source>
</evidence>
<evidence type="ECO:0000313" key="2">
    <source>
        <dbReference type="Proteomes" id="UP000315226"/>
    </source>
</evidence>
<keyword evidence="2" id="KW-1185">Reference proteome</keyword>
<dbReference type="AlphaFoldDB" id="A0A4Y3REI9"/>
<name>A0A4Y3REI9_9ACTN</name>
<proteinExistence type="predicted"/>
<dbReference type="EMBL" id="BJMN01000010">
    <property type="protein sequence ID" value="GEB55854.1"/>
    <property type="molecule type" value="Genomic_DNA"/>
</dbReference>
<gene>
    <name evidence="1" type="ORF">SGA01_14590</name>
</gene>
<accession>A0A4Y3REI9</accession>
<sequence>MTELRTHIAQHRAEVARLLEVDGHREIAEAYLRAGTPALRIAQLFAPLYADLVTTE</sequence>
<organism evidence="1 2">
    <name type="scientific">Streptomyces gardneri</name>
    <dbReference type="NCBI Taxonomy" id="66892"/>
    <lineage>
        <taxon>Bacteria</taxon>
        <taxon>Bacillati</taxon>
        <taxon>Actinomycetota</taxon>
        <taxon>Actinomycetes</taxon>
        <taxon>Kitasatosporales</taxon>
        <taxon>Streptomycetaceae</taxon>
        <taxon>Streptomyces</taxon>
    </lineage>
</organism>
<reference evidence="1 2" key="1">
    <citation type="submission" date="2019-06" db="EMBL/GenBank/DDBJ databases">
        <title>Whole genome shotgun sequence of Streptomyces gardneri NBRC 12865.</title>
        <authorList>
            <person name="Hosoyama A."/>
            <person name="Uohara A."/>
            <person name="Ohji S."/>
            <person name="Ichikawa N."/>
        </authorList>
    </citation>
    <scope>NUCLEOTIDE SEQUENCE [LARGE SCALE GENOMIC DNA]</scope>
    <source>
        <strain evidence="1 2">NBRC 12865</strain>
    </source>
</reference>
<dbReference type="Proteomes" id="UP000315226">
    <property type="component" value="Unassembled WGS sequence"/>
</dbReference>